<evidence type="ECO:0000313" key="1">
    <source>
        <dbReference type="EMBL" id="MBU3066153.1"/>
    </source>
</evidence>
<dbReference type="Proteomes" id="UP000733379">
    <property type="component" value="Unassembled WGS sequence"/>
</dbReference>
<comment type="caution">
    <text evidence="1">The sequence shown here is derived from an EMBL/GenBank/DDBJ whole genome shotgun (WGS) entry which is preliminary data.</text>
</comment>
<accession>A0ABS6B764</accession>
<gene>
    <name evidence="1" type="ORF">KO481_32130</name>
</gene>
<dbReference type="EMBL" id="JAHKNI010000013">
    <property type="protein sequence ID" value="MBU3066153.1"/>
    <property type="molecule type" value="Genomic_DNA"/>
</dbReference>
<dbReference type="SUPFAM" id="SSF56399">
    <property type="entry name" value="ADP-ribosylation"/>
    <property type="match status" value="1"/>
</dbReference>
<dbReference type="RefSeq" id="WP_215922228.1">
    <property type="nucleotide sequence ID" value="NZ_JAHKNI010000013.1"/>
</dbReference>
<dbReference type="Gene3D" id="3.90.176.10">
    <property type="entry name" value="Toxin ADP-ribosyltransferase, Chain A, domain 1"/>
    <property type="match status" value="1"/>
</dbReference>
<evidence type="ECO:0000313" key="2">
    <source>
        <dbReference type="Proteomes" id="UP000733379"/>
    </source>
</evidence>
<reference evidence="1 2" key="1">
    <citation type="submission" date="2021-06" db="EMBL/GenBank/DDBJ databases">
        <title>Actinomycetes sequencing.</title>
        <authorList>
            <person name="Shan Q."/>
        </authorList>
    </citation>
    <scope>NUCLEOTIDE SEQUENCE [LARGE SCALE GENOMIC DNA]</scope>
    <source>
        <strain evidence="1 2">NEAU-G5</strain>
    </source>
</reference>
<protein>
    <submittedName>
        <fullName evidence="1">Uncharacterized protein</fullName>
    </submittedName>
</protein>
<sequence length="502" mass="53786">MTGVTVIDVQPSIYYTAADSLHQSACDLFNEVQAKYGAIAAGTAMAGSYDDALIWAKNYDAGAAQSITLATQLATTMDKYAKALRTIGYNHQSADYSATTGSNKGPAPVRPADPMPAVTVCDAPPPSSGGPGNGLSDVVHLAEKVGIVIPDGDTDKLGAVADAWLTLAQAHPVANLPAVISRIVDSVGLVKSPEAETVITDLQAMQATAVALGDTFADMSKDCRDHATALHDLRGKLEKQLKDLANEILLEIGENLAFVAAASFVSFGLGALVEAARVAEIVDKFAGPIRILVQDWKKARDLKKAEKVVEEGEKKAKEMQRLQQRIHDDDEPDLGNSTWLANEDGLTPNEVSVLNRGPSSVGGGRDGGSDLISAIREDRVTPAQQKDIDAYNKALDKLPAYKGNVVRQTHLSPEQIAEYKPGQPYTEDGYTCTSTNMKGTGNGVNTGGSNVEYRMTSKSGRKIGKYGGTYDEVQFKDHTQFFVHDNYWDPKLGKQIIIMDEM</sequence>
<organism evidence="1 2">
    <name type="scientific">Nocardia albiluteola</name>
    <dbReference type="NCBI Taxonomy" id="2842303"/>
    <lineage>
        <taxon>Bacteria</taxon>
        <taxon>Bacillati</taxon>
        <taxon>Actinomycetota</taxon>
        <taxon>Actinomycetes</taxon>
        <taxon>Mycobacteriales</taxon>
        <taxon>Nocardiaceae</taxon>
        <taxon>Nocardia</taxon>
    </lineage>
</organism>
<keyword evidence="2" id="KW-1185">Reference proteome</keyword>
<name>A0ABS6B764_9NOCA</name>
<proteinExistence type="predicted"/>